<proteinExistence type="predicted"/>
<dbReference type="Gramene" id="arahy.Tifrunner.gnm2.ann2.Ah09g443200.1">
    <property type="protein sequence ID" value="arahy.Tifrunner.gnm2.ann2.Ah09g443200.1-CDS-1"/>
    <property type="gene ID" value="arahy.Tifrunner.gnm2.ann2.Ah09g443200"/>
</dbReference>
<gene>
    <name evidence="1" type="ORF">Ahy_A09g041530</name>
</gene>
<dbReference type="EMBL" id="SDMP01000009">
    <property type="protein sequence ID" value="RYR36565.1"/>
    <property type="molecule type" value="Genomic_DNA"/>
</dbReference>
<evidence type="ECO:0000313" key="2">
    <source>
        <dbReference type="Proteomes" id="UP000289738"/>
    </source>
</evidence>
<sequence>MDTEDFSFPRISENCSYHGIDSPPLWNLSPATASPNPYKGNYDKEHCFETKVVTSNMGERGEEEQMDLLWEDFNEELTSTTIGSASAVSFSTELVEFRCATAFTLAKKSNGALVHSSKNRHGMVVIVKVLKKLFFNNNSHGKSTRTVL</sequence>
<dbReference type="AlphaFoldDB" id="A0A445BD03"/>
<accession>A0A445BD03</accession>
<dbReference type="PANTHER" id="PTHR34666:SF7">
    <property type="match status" value="1"/>
</dbReference>
<organism evidence="1 2">
    <name type="scientific">Arachis hypogaea</name>
    <name type="common">Peanut</name>
    <dbReference type="NCBI Taxonomy" id="3818"/>
    <lineage>
        <taxon>Eukaryota</taxon>
        <taxon>Viridiplantae</taxon>
        <taxon>Streptophyta</taxon>
        <taxon>Embryophyta</taxon>
        <taxon>Tracheophyta</taxon>
        <taxon>Spermatophyta</taxon>
        <taxon>Magnoliopsida</taxon>
        <taxon>eudicotyledons</taxon>
        <taxon>Gunneridae</taxon>
        <taxon>Pentapetalae</taxon>
        <taxon>rosids</taxon>
        <taxon>fabids</taxon>
        <taxon>Fabales</taxon>
        <taxon>Fabaceae</taxon>
        <taxon>Papilionoideae</taxon>
        <taxon>50 kb inversion clade</taxon>
        <taxon>dalbergioids sensu lato</taxon>
        <taxon>Dalbergieae</taxon>
        <taxon>Pterocarpus clade</taxon>
        <taxon>Arachis</taxon>
    </lineage>
</organism>
<dbReference type="Proteomes" id="UP000289738">
    <property type="component" value="Chromosome A09"/>
</dbReference>
<comment type="caution">
    <text evidence="1">The sequence shown here is derived from an EMBL/GenBank/DDBJ whole genome shotgun (WGS) entry which is preliminary data.</text>
</comment>
<keyword evidence="2" id="KW-1185">Reference proteome</keyword>
<dbReference type="PANTHER" id="PTHR34666">
    <property type="entry name" value="EXPRESSED PROTEIN"/>
    <property type="match status" value="1"/>
</dbReference>
<protein>
    <submittedName>
        <fullName evidence="1">Uncharacterized protein</fullName>
    </submittedName>
</protein>
<dbReference type="OrthoDB" id="1917400at2759"/>
<name>A0A445BD03_ARAHY</name>
<evidence type="ECO:0000313" key="1">
    <source>
        <dbReference type="EMBL" id="RYR36565.1"/>
    </source>
</evidence>
<reference evidence="1 2" key="1">
    <citation type="submission" date="2019-01" db="EMBL/GenBank/DDBJ databases">
        <title>Sequencing of cultivated peanut Arachis hypogaea provides insights into genome evolution and oil improvement.</title>
        <authorList>
            <person name="Chen X."/>
        </authorList>
    </citation>
    <scope>NUCLEOTIDE SEQUENCE [LARGE SCALE GENOMIC DNA]</scope>
    <source>
        <strain evidence="2">cv. Fuhuasheng</strain>
        <tissue evidence="1">Leaves</tissue>
    </source>
</reference>